<dbReference type="InterPro" id="IPR036465">
    <property type="entry name" value="vWFA_dom_sf"/>
</dbReference>
<dbReference type="GO" id="GO:0046872">
    <property type="term" value="F:metal ion binding"/>
    <property type="evidence" value="ECO:0007669"/>
    <property type="project" value="UniProtKB-KW"/>
</dbReference>
<sequence>MKLMTHIIPAALMTMAVAITPSSLLAEDIEVYYSEVLSDDSVNKNIANVMIMLDTSGSMRNCEAGSGSNWCTGNDWRERRINLLHEAMEGILDDADENVKIGLGRFNSDSDGGYIMLPVMTVNEKTRSLYDDALSSINPSRDTRYPSGGMPSGGTPTSLAYEEMARYMLGGSRGEWYGADGGQFCIEDEYEEQCTTDVEYSDGVEVDSCDTNEPGCSINLGSWQNLPVSQSCDTGDDNCRFFWSGWRSGSCPSGAVQCQSYYGWYHNLGIYQQRSVTYTQSEVLNEVTYCEMVKTGDCAEYAQIADGSSYKSPIVEANQCESNHIILFTDGAPSGDDPGDVDLVSCSGGSYNCQVKIANYLNSDNNSANRQIKTHNIGLYMGDSTLNNMQSVSSAGGGATYNSDNAASLLLAFKQTLDLIADEANTMVSPGVAVSQSERFQHLDEMYFSLFKPLQSSFWQGNLKRYRVDVNDGEADFYDVNGNNAMDGEVFSPDARSWWSTSADGADVVKGGARDRLQATSRRLFYSPSPGGTLRQFDLSDFSNSDLLLPAEATDAVRGNVANELMNMWGDPLHSRPIMVNYGGATVGEEFVEDNVVFVSTNAGMLHAIDTSNGDEKFAFMPHEIISKASSYTVNRLPLASGNKRQTYGLDGTWTAWRQRGATLEDPPSKVMIYGGMRRGGNQYYALNVTNVSSPTLAWQISGGTGDFKDLGQTWSTPKVARFPDGAGGSIPVVIFGGGYSPEDHDDHMGRQSQDAKGNAIYVVNADTGELVWSAGGRSSNVTTHVSTMTHAIPGSVAVDLDSNGVANHLYYADLGGQVFRADLDTSADKAHSVTRLAAVGGTGANHRRFFEQPTVAYVRDGASSALFVTMVSGYRAHPLDVATQEGIFVLRDQGPFGRSAEAVANIGDFSNVAGGSLPDYTKRGWYYPLNQSEGEKGLSSPAVFDYEVLFTTYAPNADSGVERDPCSVNYGQSYLHRVDLKTGQGERYALDQPGLPPGVTVLFGEDGDTAIVVGTEAIPVPPACEGDDCPEPECPPGEKCGLESLRHGRWMQLTPDAAGAIKLPEDEEEGTGD</sequence>
<dbReference type="AlphaFoldDB" id="A0A1H2ECJ3"/>
<name>A0A1H2ECJ3_9GAMM</name>
<keyword evidence="5" id="KW-0106">Calcium</keyword>
<evidence type="ECO:0000259" key="8">
    <source>
        <dbReference type="Pfam" id="PF05567"/>
    </source>
</evidence>
<dbReference type="InterPro" id="IPR011047">
    <property type="entry name" value="Quinoprotein_ADH-like_sf"/>
</dbReference>
<reference evidence="10" key="1">
    <citation type="submission" date="2016-10" db="EMBL/GenBank/DDBJ databases">
        <authorList>
            <person name="Varghese N."/>
            <person name="Submissions S."/>
        </authorList>
    </citation>
    <scope>NUCLEOTIDE SEQUENCE [LARGE SCALE GENOMIC DNA]</scope>
    <source>
        <strain evidence="10">CECT 8338</strain>
    </source>
</reference>
<keyword evidence="6" id="KW-0281">Fimbrium</keyword>
<feature type="domain" description="PilY1 beta-propeller" evidence="8">
    <location>
        <begin position="595"/>
        <end position="866"/>
    </location>
</feature>
<keyword evidence="3" id="KW-1029">Fimbrium biogenesis</keyword>
<dbReference type="SUPFAM" id="SSF50998">
    <property type="entry name" value="Quinoprotein alcohol dehydrogenase-like"/>
    <property type="match status" value="1"/>
</dbReference>
<keyword evidence="10" id="KW-1185">Reference proteome</keyword>
<dbReference type="Gene3D" id="3.40.50.410">
    <property type="entry name" value="von Willebrand factor, type A domain"/>
    <property type="match status" value="2"/>
</dbReference>
<organism evidence="9 10">
    <name type="scientific">Halopseudomonas salegens</name>
    <dbReference type="NCBI Taxonomy" id="1434072"/>
    <lineage>
        <taxon>Bacteria</taxon>
        <taxon>Pseudomonadati</taxon>
        <taxon>Pseudomonadota</taxon>
        <taxon>Gammaproteobacteria</taxon>
        <taxon>Pseudomonadales</taxon>
        <taxon>Pseudomonadaceae</taxon>
        <taxon>Halopseudomonas</taxon>
    </lineage>
</organism>
<dbReference type="InterPro" id="IPR008707">
    <property type="entry name" value="B-propeller_PilY1"/>
</dbReference>
<accession>A0A1H2ECJ3</accession>
<comment type="similarity">
    <text evidence="2">Belongs to the PilY1 family.</text>
</comment>
<evidence type="ECO:0000256" key="1">
    <source>
        <dbReference type="ARBA" id="ARBA00004561"/>
    </source>
</evidence>
<evidence type="ECO:0000256" key="2">
    <source>
        <dbReference type="ARBA" id="ARBA00008387"/>
    </source>
</evidence>
<dbReference type="RefSeq" id="WP_157719063.1">
    <property type="nucleotide sequence ID" value="NZ_LT629787.1"/>
</dbReference>
<dbReference type="Pfam" id="PF05567">
    <property type="entry name" value="T4P_PilY1"/>
    <property type="match status" value="1"/>
</dbReference>
<feature type="signal peptide" evidence="7">
    <location>
        <begin position="1"/>
        <end position="26"/>
    </location>
</feature>
<feature type="chain" id="PRO_5009272886" evidence="7">
    <location>
        <begin position="27"/>
        <end position="1074"/>
    </location>
</feature>
<dbReference type="STRING" id="1434072.SAMN05216210_0553"/>
<dbReference type="Gene3D" id="2.130.10.10">
    <property type="entry name" value="YVTN repeat-like/Quinoprotein amine dehydrogenase"/>
    <property type="match status" value="1"/>
</dbReference>
<keyword evidence="4" id="KW-0479">Metal-binding</keyword>
<proteinExistence type="inferred from homology"/>
<keyword evidence="7" id="KW-0732">Signal</keyword>
<evidence type="ECO:0000256" key="4">
    <source>
        <dbReference type="ARBA" id="ARBA00022723"/>
    </source>
</evidence>
<evidence type="ECO:0000313" key="9">
    <source>
        <dbReference type="EMBL" id="SDT92478.1"/>
    </source>
</evidence>
<dbReference type="InterPro" id="IPR015943">
    <property type="entry name" value="WD40/YVTN_repeat-like_dom_sf"/>
</dbReference>
<evidence type="ECO:0000256" key="6">
    <source>
        <dbReference type="ARBA" id="ARBA00023263"/>
    </source>
</evidence>
<dbReference type="EMBL" id="LT629787">
    <property type="protein sequence ID" value="SDT92478.1"/>
    <property type="molecule type" value="Genomic_DNA"/>
</dbReference>
<dbReference type="GO" id="GO:0009289">
    <property type="term" value="C:pilus"/>
    <property type="evidence" value="ECO:0007669"/>
    <property type="project" value="UniProtKB-SubCell"/>
</dbReference>
<gene>
    <name evidence="9" type="ORF">SAMN05216210_0553</name>
</gene>
<dbReference type="Proteomes" id="UP000243924">
    <property type="component" value="Chromosome I"/>
</dbReference>
<dbReference type="OrthoDB" id="7156875at2"/>
<evidence type="ECO:0000256" key="7">
    <source>
        <dbReference type="SAM" id="SignalP"/>
    </source>
</evidence>
<dbReference type="SUPFAM" id="SSF53300">
    <property type="entry name" value="vWA-like"/>
    <property type="match status" value="1"/>
</dbReference>
<evidence type="ECO:0000313" key="10">
    <source>
        <dbReference type="Proteomes" id="UP000243924"/>
    </source>
</evidence>
<protein>
    <submittedName>
        <fullName evidence="9">Type IV pilus assembly protein PilY1</fullName>
    </submittedName>
</protein>
<evidence type="ECO:0000256" key="3">
    <source>
        <dbReference type="ARBA" id="ARBA00022558"/>
    </source>
</evidence>
<comment type="subcellular location">
    <subcellularLocation>
        <location evidence="1">Fimbrium</location>
    </subcellularLocation>
</comment>
<evidence type="ECO:0000256" key="5">
    <source>
        <dbReference type="ARBA" id="ARBA00022837"/>
    </source>
</evidence>